<dbReference type="Proteomes" id="UP000322000">
    <property type="component" value="Chromosome 3"/>
</dbReference>
<dbReference type="GO" id="GO:0016042">
    <property type="term" value="P:lipid catabolic process"/>
    <property type="evidence" value="ECO:0007669"/>
    <property type="project" value="TreeGrafter"/>
</dbReference>
<comment type="subcellular location">
    <subcellularLocation>
        <location evidence="1">Secreted</location>
    </subcellularLocation>
</comment>
<reference evidence="8" key="1">
    <citation type="submission" date="2025-08" db="UniProtKB">
        <authorList>
            <consortium name="RefSeq"/>
        </authorList>
    </citation>
    <scope>IDENTIFICATION</scope>
</reference>
<dbReference type="OrthoDB" id="199913at2759"/>
<gene>
    <name evidence="8" type="primary">LOC113508890</name>
</gene>
<dbReference type="SUPFAM" id="SSF53474">
    <property type="entry name" value="alpha/beta-Hydrolases"/>
    <property type="match status" value="1"/>
</dbReference>
<comment type="similarity">
    <text evidence="2 4">Belongs to the AB hydrolase superfamily. Lipase family.</text>
</comment>
<dbReference type="AlphaFoldDB" id="A0A7E5X554"/>
<evidence type="ECO:0000313" key="7">
    <source>
        <dbReference type="Proteomes" id="UP000322000"/>
    </source>
</evidence>
<dbReference type="GeneID" id="113508890"/>
<evidence type="ECO:0000313" key="8">
    <source>
        <dbReference type="RefSeq" id="XP_026747854.1"/>
    </source>
</evidence>
<proteinExistence type="inferred from homology"/>
<keyword evidence="5" id="KW-0732">Signal</keyword>
<dbReference type="GO" id="GO:0017171">
    <property type="term" value="F:serine hydrolase activity"/>
    <property type="evidence" value="ECO:0007669"/>
    <property type="project" value="TreeGrafter"/>
</dbReference>
<dbReference type="KEGG" id="tnl:113508890"/>
<feature type="signal peptide" evidence="5">
    <location>
        <begin position="1"/>
        <end position="17"/>
    </location>
</feature>
<evidence type="ECO:0000256" key="1">
    <source>
        <dbReference type="ARBA" id="ARBA00004613"/>
    </source>
</evidence>
<dbReference type="PRINTS" id="PR00821">
    <property type="entry name" value="TAGLIPASE"/>
</dbReference>
<evidence type="ECO:0000256" key="5">
    <source>
        <dbReference type="SAM" id="SignalP"/>
    </source>
</evidence>
<keyword evidence="7" id="KW-1185">Reference proteome</keyword>
<dbReference type="RefSeq" id="XP_026747854.1">
    <property type="nucleotide sequence ID" value="XM_026892053.1"/>
</dbReference>
<feature type="chain" id="PRO_5028894209" evidence="5">
    <location>
        <begin position="18"/>
        <end position="335"/>
    </location>
</feature>
<organism evidence="7 8">
    <name type="scientific">Trichoplusia ni</name>
    <name type="common">Cabbage looper</name>
    <dbReference type="NCBI Taxonomy" id="7111"/>
    <lineage>
        <taxon>Eukaryota</taxon>
        <taxon>Metazoa</taxon>
        <taxon>Ecdysozoa</taxon>
        <taxon>Arthropoda</taxon>
        <taxon>Hexapoda</taxon>
        <taxon>Insecta</taxon>
        <taxon>Pterygota</taxon>
        <taxon>Neoptera</taxon>
        <taxon>Endopterygota</taxon>
        <taxon>Lepidoptera</taxon>
        <taxon>Glossata</taxon>
        <taxon>Ditrysia</taxon>
        <taxon>Noctuoidea</taxon>
        <taxon>Noctuidae</taxon>
        <taxon>Plusiinae</taxon>
        <taxon>Trichoplusia</taxon>
    </lineage>
</organism>
<evidence type="ECO:0000256" key="3">
    <source>
        <dbReference type="ARBA" id="ARBA00022525"/>
    </source>
</evidence>
<evidence type="ECO:0000256" key="2">
    <source>
        <dbReference type="ARBA" id="ARBA00010701"/>
    </source>
</evidence>
<dbReference type="GO" id="GO:0016298">
    <property type="term" value="F:lipase activity"/>
    <property type="evidence" value="ECO:0007669"/>
    <property type="project" value="InterPro"/>
</dbReference>
<keyword evidence="3" id="KW-0964">Secreted</keyword>
<dbReference type="Pfam" id="PF00151">
    <property type="entry name" value="Lipase"/>
    <property type="match status" value="1"/>
</dbReference>
<dbReference type="InterPro" id="IPR013818">
    <property type="entry name" value="Lipase"/>
</dbReference>
<dbReference type="Gene3D" id="3.40.50.1820">
    <property type="entry name" value="alpha/beta hydrolase"/>
    <property type="match status" value="1"/>
</dbReference>
<dbReference type="PANTHER" id="PTHR11610">
    <property type="entry name" value="LIPASE"/>
    <property type="match status" value="1"/>
</dbReference>
<evidence type="ECO:0000256" key="4">
    <source>
        <dbReference type="RuleBase" id="RU004262"/>
    </source>
</evidence>
<dbReference type="InterPro" id="IPR029058">
    <property type="entry name" value="AB_hydrolase_fold"/>
</dbReference>
<protein>
    <submittedName>
        <fullName evidence="8">Pancreatic lipase-related protein 2-like</fullName>
    </submittedName>
</protein>
<dbReference type="PANTHER" id="PTHR11610:SF173">
    <property type="entry name" value="LIPASE DOMAIN-CONTAINING PROTEIN-RELATED"/>
    <property type="match status" value="1"/>
</dbReference>
<feature type="domain" description="Lipase" evidence="6">
    <location>
        <begin position="67"/>
        <end position="302"/>
    </location>
</feature>
<dbReference type="InterPro" id="IPR000734">
    <property type="entry name" value="TAG_lipase"/>
</dbReference>
<evidence type="ECO:0000259" key="6">
    <source>
        <dbReference type="Pfam" id="PF00151"/>
    </source>
</evidence>
<accession>A0A7E5X554</accession>
<sequence>MARTLCLVALLVAVVSALPADPVIRKLDDGPRYQYAEASDGSIHLSDMWAKASNYAETRDYNADALNSYHLFTRENPSVSQILRVNDDESALNSNFNPQHRTRLIIHGWLDNAVAPMVTNLVPAFLYAADENVIVVDWSPGSTTLLYTSAVLNNPSSASAVAKFVTWLNEATGARVDDYHIIGHGLGAHQAAMVGRHLLSRPFYITALDASLAGYIINDDKFSKNAGAYTESIHTNAGVDGYLTENADVDFYPNGGISMPGCASGACDHARSFFYFSESIYGGNFVGQRCATYIGAMSGNCYLWGTLKMGGIEAKPGESGIYHFSTNAFPPFAKG</sequence>
<name>A0A7E5X554_TRINI</name>
<dbReference type="InParanoid" id="A0A7E5X554"/>
<dbReference type="GO" id="GO:0005615">
    <property type="term" value="C:extracellular space"/>
    <property type="evidence" value="ECO:0007669"/>
    <property type="project" value="TreeGrafter"/>
</dbReference>